<dbReference type="PANTHER" id="PTHR22727:SF15">
    <property type="entry name" value="MRH DOMAIN-CONTAINING PROTEIN"/>
    <property type="match status" value="1"/>
</dbReference>
<dbReference type="GeneID" id="78775586"/>
<protein>
    <recommendedName>
        <fullName evidence="1">Elapor1-like galactose binding domain-containing protein</fullName>
    </recommendedName>
</protein>
<dbReference type="KEGG" id="crq:GCK72_012679"/>
<feature type="domain" description="Elapor1-like galactose binding" evidence="1">
    <location>
        <begin position="41"/>
        <end position="113"/>
    </location>
</feature>
<dbReference type="AlphaFoldDB" id="A0A6A5GNW1"/>
<dbReference type="InterPro" id="IPR039181">
    <property type="entry name" value="Elapor1/2"/>
</dbReference>
<reference evidence="2 3" key="1">
    <citation type="submission" date="2019-12" db="EMBL/GenBank/DDBJ databases">
        <title>Chromosome-level assembly of the Caenorhabditis remanei genome.</title>
        <authorList>
            <person name="Teterina A.A."/>
            <person name="Willis J.H."/>
            <person name="Phillips P.C."/>
        </authorList>
    </citation>
    <scope>NUCLEOTIDE SEQUENCE [LARGE SCALE GENOMIC DNA]</scope>
    <source>
        <strain evidence="2 3">PX506</strain>
        <tissue evidence="2">Whole organism</tissue>
    </source>
</reference>
<dbReference type="EMBL" id="WUAV01000004">
    <property type="protein sequence ID" value="KAF1756226.1"/>
    <property type="molecule type" value="Genomic_DNA"/>
</dbReference>
<dbReference type="PANTHER" id="PTHR22727">
    <property type="entry name" value="PROTEIN CBG13728"/>
    <property type="match status" value="1"/>
</dbReference>
<dbReference type="GO" id="GO:0016020">
    <property type="term" value="C:membrane"/>
    <property type="evidence" value="ECO:0007669"/>
    <property type="project" value="TreeGrafter"/>
</dbReference>
<name>A0A6A5GNW1_CAERE</name>
<dbReference type="RefSeq" id="XP_053584083.1">
    <property type="nucleotide sequence ID" value="XM_053729311.1"/>
</dbReference>
<accession>A0A6A5GNW1</accession>
<sequence>MSNSKIQSKIQPLSCEPGHYLDLDSQHCRPCNPGFFSLGGGIRYEEFVTLPSGFSVDNMDSNPDTQFSSQQSQVVECPKEAGWVSKDGELIYIPTPCVSRLSFSANLVRPGSI</sequence>
<evidence type="ECO:0000259" key="1">
    <source>
        <dbReference type="Pfam" id="PF23032"/>
    </source>
</evidence>
<organism evidence="2 3">
    <name type="scientific">Caenorhabditis remanei</name>
    <name type="common">Caenorhabditis vulgaris</name>
    <dbReference type="NCBI Taxonomy" id="31234"/>
    <lineage>
        <taxon>Eukaryota</taxon>
        <taxon>Metazoa</taxon>
        <taxon>Ecdysozoa</taxon>
        <taxon>Nematoda</taxon>
        <taxon>Chromadorea</taxon>
        <taxon>Rhabditida</taxon>
        <taxon>Rhabditina</taxon>
        <taxon>Rhabditomorpha</taxon>
        <taxon>Rhabditoidea</taxon>
        <taxon>Rhabditidae</taxon>
        <taxon>Peloderinae</taxon>
        <taxon>Caenorhabditis</taxon>
    </lineage>
</organism>
<evidence type="ECO:0000313" key="2">
    <source>
        <dbReference type="EMBL" id="KAF1756226.1"/>
    </source>
</evidence>
<dbReference type="CTD" id="78775586"/>
<dbReference type="InterPro" id="IPR056609">
    <property type="entry name" value="Elapor1-like_3rd"/>
</dbReference>
<evidence type="ECO:0000313" key="3">
    <source>
        <dbReference type="Proteomes" id="UP000483820"/>
    </source>
</evidence>
<dbReference type="Proteomes" id="UP000483820">
    <property type="component" value="Chromosome IV"/>
</dbReference>
<comment type="caution">
    <text evidence="2">The sequence shown here is derived from an EMBL/GenBank/DDBJ whole genome shotgun (WGS) entry which is preliminary data.</text>
</comment>
<proteinExistence type="predicted"/>
<dbReference type="Pfam" id="PF23032">
    <property type="entry name" value="GBD_ELAPOR1-like_3rd"/>
    <property type="match status" value="1"/>
</dbReference>
<gene>
    <name evidence="2" type="ORF">GCK72_012679</name>
</gene>